<dbReference type="InterPro" id="IPR025241">
    <property type="entry name" value="DUF4190"/>
</dbReference>
<organism evidence="3 4">
    <name type="scientific">Pseudokineococcus basanitobsidens</name>
    <dbReference type="NCBI Taxonomy" id="1926649"/>
    <lineage>
        <taxon>Bacteria</taxon>
        <taxon>Bacillati</taxon>
        <taxon>Actinomycetota</taxon>
        <taxon>Actinomycetes</taxon>
        <taxon>Kineosporiales</taxon>
        <taxon>Kineosporiaceae</taxon>
        <taxon>Pseudokineococcus</taxon>
    </lineage>
</organism>
<evidence type="ECO:0000259" key="2">
    <source>
        <dbReference type="Pfam" id="PF13828"/>
    </source>
</evidence>
<keyword evidence="1" id="KW-1133">Transmembrane helix</keyword>
<feature type="transmembrane region" description="Helical" evidence="1">
    <location>
        <begin position="24"/>
        <end position="46"/>
    </location>
</feature>
<proteinExistence type="predicted"/>
<feature type="transmembrane region" description="Helical" evidence="1">
    <location>
        <begin position="58"/>
        <end position="86"/>
    </location>
</feature>
<gene>
    <name evidence="3" type="ORF">WDZ17_05920</name>
</gene>
<keyword evidence="1" id="KW-0472">Membrane</keyword>
<keyword evidence="4" id="KW-1185">Reference proteome</keyword>
<reference evidence="3 4" key="1">
    <citation type="journal article" date="2017" name="Int. J. Syst. Evol. Microbiol.">
        <title>Pseudokineococcus basanitobsidens sp. nov., isolated from volcanic rock.</title>
        <authorList>
            <person name="Lee D.W."/>
            <person name="Park M.Y."/>
            <person name="Kim J.J."/>
            <person name="Kim B.S."/>
        </authorList>
    </citation>
    <scope>NUCLEOTIDE SEQUENCE [LARGE SCALE GENOMIC DNA]</scope>
    <source>
        <strain evidence="3 4">DSM 103726</strain>
    </source>
</reference>
<protein>
    <submittedName>
        <fullName evidence="3">DUF4190 domain-containing protein</fullName>
    </submittedName>
</protein>
<feature type="domain" description="DUF4190" evidence="2">
    <location>
        <begin position="24"/>
        <end position="77"/>
    </location>
</feature>
<dbReference type="EMBL" id="JBBIAA010000004">
    <property type="protein sequence ID" value="MEJ5944830.1"/>
    <property type="molecule type" value="Genomic_DNA"/>
</dbReference>
<keyword evidence="1" id="KW-0812">Transmembrane</keyword>
<dbReference type="Proteomes" id="UP001387100">
    <property type="component" value="Unassembled WGS sequence"/>
</dbReference>
<comment type="caution">
    <text evidence="3">The sequence shown here is derived from an EMBL/GenBank/DDBJ whole genome shotgun (WGS) entry which is preliminary data.</text>
</comment>
<name>A0ABU8RIC5_9ACTN</name>
<dbReference type="RefSeq" id="WP_339574212.1">
    <property type="nucleotide sequence ID" value="NZ_JBBIAA010000004.1"/>
</dbReference>
<accession>A0ABU8RIC5</accession>
<dbReference type="Pfam" id="PF13828">
    <property type="entry name" value="DUF4190"/>
    <property type="match status" value="1"/>
</dbReference>
<sequence length="92" mass="9159">MSTSPQYAGGASAPATGAQRTNTLAIVALVLSFFVSLGGIICGHIARRQIRETGEKGAGLALAALIIGYASLAIGLIVFIVLVVAAGSSGQM</sequence>
<evidence type="ECO:0000313" key="3">
    <source>
        <dbReference type="EMBL" id="MEJ5944830.1"/>
    </source>
</evidence>
<evidence type="ECO:0000313" key="4">
    <source>
        <dbReference type="Proteomes" id="UP001387100"/>
    </source>
</evidence>
<evidence type="ECO:0000256" key="1">
    <source>
        <dbReference type="SAM" id="Phobius"/>
    </source>
</evidence>